<evidence type="ECO:0000256" key="2">
    <source>
        <dbReference type="ARBA" id="ARBA00022515"/>
    </source>
</evidence>
<evidence type="ECO:0000256" key="11">
    <source>
        <dbReference type="ARBA" id="ARBA00048954"/>
    </source>
</evidence>
<keyword evidence="7" id="KW-0067">ATP-binding</keyword>
<dbReference type="SUPFAM" id="SSF52540">
    <property type="entry name" value="P-loop containing nucleoside triphosphate hydrolases"/>
    <property type="match status" value="1"/>
</dbReference>
<keyword evidence="9" id="KW-0413">Isomerase</keyword>
<keyword evidence="6 14" id="KW-0347">Helicase</keyword>
<dbReference type="GO" id="GO:0003677">
    <property type="term" value="F:DNA binding"/>
    <property type="evidence" value="ECO:0007669"/>
    <property type="project" value="UniProtKB-KW"/>
</dbReference>
<dbReference type="GO" id="GO:0005829">
    <property type="term" value="C:cytosol"/>
    <property type="evidence" value="ECO:0007669"/>
    <property type="project" value="TreeGrafter"/>
</dbReference>
<protein>
    <recommendedName>
        <fullName evidence="10">DNA 5'-3' helicase</fullName>
        <ecNumber evidence="10">5.6.2.3</ecNumber>
    </recommendedName>
</protein>
<keyword evidence="8" id="KW-0238">DNA-binding</keyword>
<dbReference type="EC" id="5.6.2.3" evidence="10"/>
<dbReference type="PROSITE" id="PS51199">
    <property type="entry name" value="SF4_HELICASE"/>
    <property type="match status" value="1"/>
</dbReference>
<dbReference type="EMBL" id="AP014704">
    <property type="protein sequence ID" value="BAQ44375.1"/>
    <property type="molecule type" value="Genomic_DNA"/>
</dbReference>
<dbReference type="PANTHER" id="PTHR30153:SF2">
    <property type="entry name" value="REPLICATIVE DNA HELICASE"/>
    <property type="match status" value="1"/>
</dbReference>
<dbReference type="InterPro" id="IPR016136">
    <property type="entry name" value="DNA_helicase_N/primase_C"/>
</dbReference>
<dbReference type="Pfam" id="PF00772">
    <property type="entry name" value="DnaB"/>
    <property type="match status" value="1"/>
</dbReference>
<dbReference type="GO" id="GO:1990077">
    <property type="term" value="C:primosome complex"/>
    <property type="evidence" value="ECO:0007669"/>
    <property type="project" value="UniProtKB-KW"/>
</dbReference>
<dbReference type="Proteomes" id="UP000061432">
    <property type="component" value="Chromosome"/>
</dbReference>
<evidence type="ECO:0000313" key="15">
    <source>
        <dbReference type="Proteomes" id="UP000061432"/>
    </source>
</evidence>
<evidence type="ECO:0000256" key="9">
    <source>
        <dbReference type="ARBA" id="ARBA00023235"/>
    </source>
</evidence>
<reference evidence="14 15" key="1">
    <citation type="journal article" date="2015" name="Genome Announc.">
        <title>Complete Genome Sequence of Methylobacterium aquaticum Strain 22A, Isolated from Racomitrium japonicum Moss.</title>
        <authorList>
            <person name="Tani A."/>
            <person name="Ogura Y."/>
            <person name="Hayashi T."/>
            <person name="Kimbara K."/>
        </authorList>
    </citation>
    <scope>NUCLEOTIDE SEQUENCE [LARGE SCALE GENOMIC DNA]</scope>
    <source>
        <strain evidence="14 15">MA-22A</strain>
    </source>
</reference>
<evidence type="ECO:0000256" key="5">
    <source>
        <dbReference type="ARBA" id="ARBA00022801"/>
    </source>
</evidence>
<keyword evidence="2" id="KW-0639">Primosome</keyword>
<evidence type="ECO:0000313" key="14">
    <source>
        <dbReference type="EMBL" id="BAQ44375.1"/>
    </source>
</evidence>
<dbReference type="InterPro" id="IPR027417">
    <property type="entry name" value="P-loop_NTPase"/>
</dbReference>
<accession>A0A0C6FP32</accession>
<evidence type="ECO:0000256" key="1">
    <source>
        <dbReference type="ARBA" id="ARBA00008428"/>
    </source>
</evidence>
<evidence type="ECO:0000256" key="3">
    <source>
        <dbReference type="ARBA" id="ARBA00022705"/>
    </source>
</evidence>
<dbReference type="InterPro" id="IPR007693">
    <property type="entry name" value="DNA_helicase_DnaB-like_N"/>
</dbReference>
<evidence type="ECO:0000256" key="7">
    <source>
        <dbReference type="ARBA" id="ARBA00022840"/>
    </source>
</evidence>
<dbReference type="STRING" id="270351.Maq22A_c04845"/>
<comment type="similarity">
    <text evidence="1">Belongs to the helicase family. DnaB subfamily.</text>
</comment>
<dbReference type="OrthoDB" id="9773982at2"/>
<dbReference type="GO" id="GO:0005524">
    <property type="term" value="F:ATP binding"/>
    <property type="evidence" value="ECO:0007669"/>
    <property type="project" value="UniProtKB-KW"/>
</dbReference>
<dbReference type="Pfam" id="PF03796">
    <property type="entry name" value="DnaB_C"/>
    <property type="match status" value="1"/>
</dbReference>
<evidence type="ECO:0000256" key="8">
    <source>
        <dbReference type="ARBA" id="ARBA00023125"/>
    </source>
</evidence>
<proteinExistence type="inferred from homology"/>
<feature type="region of interest" description="Disordered" evidence="12">
    <location>
        <begin position="1"/>
        <end position="24"/>
    </location>
</feature>
<keyword evidence="4" id="KW-0547">Nucleotide-binding</keyword>
<dbReference type="GO" id="GO:0016787">
    <property type="term" value="F:hydrolase activity"/>
    <property type="evidence" value="ECO:0007669"/>
    <property type="project" value="UniProtKB-KW"/>
</dbReference>
<dbReference type="Gene3D" id="1.10.860.10">
    <property type="entry name" value="DNAb Helicase, Chain A"/>
    <property type="match status" value="1"/>
</dbReference>
<evidence type="ECO:0000256" key="12">
    <source>
        <dbReference type="SAM" id="MobiDB-lite"/>
    </source>
</evidence>
<dbReference type="Gene3D" id="3.40.50.300">
    <property type="entry name" value="P-loop containing nucleotide triphosphate hydrolases"/>
    <property type="match status" value="1"/>
</dbReference>
<dbReference type="PATRIC" id="fig|270351.10.peg.934"/>
<comment type="catalytic activity">
    <reaction evidence="11">
        <text>ATP + H2O = ADP + phosphate + H(+)</text>
        <dbReference type="Rhea" id="RHEA:13065"/>
        <dbReference type="ChEBI" id="CHEBI:15377"/>
        <dbReference type="ChEBI" id="CHEBI:15378"/>
        <dbReference type="ChEBI" id="CHEBI:30616"/>
        <dbReference type="ChEBI" id="CHEBI:43474"/>
        <dbReference type="ChEBI" id="CHEBI:456216"/>
        <dbReference type="EC" id="5.6.2.3"/>
    </reaction>
</comment>
<dbReference type="SUPFAM" id="SSF48024">
    <property type="entry name" value="N-terminal domain of DnaB helicase"/>
    <property type="match status" value="1"/>
</dbReference>
<reference evidence="15" key="2">
    <citation type="submission" date="2015-01" db="EMBL/GenBank/DDBJ databases">
        <title>Complete genome sequence of Methylobacterium aquaticum strain 22A.</title>
        <authorList>
            <person name="Tani A."/>
            <person name="Ogura Y."/>
            <person name="Hayashi T."/>
        </authorList>
    </citation>
    <scope>NUCLEOTIDE SEQUENCE [LARGE SCALE GENOMIC DNA]</scope>
    <source>
        <strain evidence="15">MA-22A</strain>
    </source>
</reference>
<dbReference type="PANTHER" id="PTHR30153">
    <property type="entry name" value="REPLICATIVE DNA HELICASE DNAB"/>
    <property type="match status" value="1"/>
</dbReference>
<feature type="domain" description="SF4 helicase" evidence="13">
    <location>
        <begin position="198"/>
        <end position="491"/>
    </location>
</feature>
<dbReference type="InterPro" id="IPR007694">
    <property type="entry name" value="DNA_helicase_DnaB-like_C"/>
</dbReference>
<evidence type="ECO:0000256" key="4">
    <source>
        <dbReference type="ARBA" id="ARBA00022741"/>
    </source>
</evidence>
<organism evidence="14 15">
    <name type="scientific">Methylobacterium aquaticum</name>
    <dbReference type="NCBI Taxonomy" id="270351"/>
    <lineage>
        <taxon>Bacteria</taxon>
        <taxon>Pseudomonadati</taxon>
        <taxon>Pseudomonadota</taxon>
        <taxon>Alphaproteobacteria</taxon>
        <taxon>Hyphomicrobiales</taxon>
        <taxon>Methylobacteriaceae</taxon>
        <taxon>Methylobacterium</taxon>
    </lineage>
</organism>
<evidence type="ECO:0000256" key="10">
    <source>
        <dbReference type="ARBA" id="ARBA00044969"/>
    </source>
</evidence>
<keyword evidence="3" id="KW-0235">DNA replication</keyword>
<name>A0A0C6FP32_9HYPH</name>
<keyword evidence="5" id="KW-0378">Hydrolase</keyword>
<dbReference type="GO" id="GO:0043139">
    <property type="term" value="F:5'-3' DNA helicase activity"/>
    <property type="evidence" value="ECO:0007669"/>
    <property type="project" value="UniProtKB-EC"/>
</dbReference>
<dbReference type="KEGG" id="maqu:Maq22A_c04845"/>
<evidence type="ECO:0000259" key="13">
    <source>
        <dbReference type="PROSITE" id="PS51199"/>
    </source>
</evidence>
<evidence type="ECO:0000256" key="6">
    <source>
        <dbReference type="ARBA" id="ARBA00022806"/>
    </source>
</evidence>
<dbReference type="InterPro" id="IPR036185">
    <property type="entry name" value="DNA_heli_DnaB-like_N_sf"/>
</dbReference>
<dbReference type="GO" id="GO:0006269">
    <property type="term" value="P:DNA replication, synthesis of primer"/>
    <property type="evidence" value="ECO:0007669"/>
    <property type="project" value="UniProtKB-KW"/>
</dbReference>
<gene>
    <name evidence="14" type="primary">dnaB</name>
    <name evidence="14" type="ORF">Maq22A_c04845</name>
</gene>
<sequence>MPADRNSNVVPLRGRRQDQDADAPEWPHSIETEQGLLGAILCNNDLFGLVSTFLQAEHFFEEVHAHLFHVAGNMIAAGHLASPITMRPYVGDADLGGLTVGQYLARMAASAATNSSALGYARVVRDLASRREVIRVGLRMAERARSEGVDTPATAIIEEAEAALLEARGADPQTHLSGMTAADSAAWMIDRVERMRAGDMPVEWISTGIPELDRATGGGYGRGQLWLLAGRPGMGKTVTFTTLSRLAARTDPTLAMQFETQRDQQMARYLADLAYIHDKPLPFGDIMKAKDLDEEDVWRVRQASERFAKLHLRLEVKAGAKLAEIAFMIRAENKRLAKLGQRLGAVFIDYIKYIKATERYKGQKNNEYGEITVGLKTLAKTEDIAIVLLVQLNRGTEARDREDKRPTLGDLGVSGDLEQDADVVAFLYREAYYLQERQRGRPNDAELAGRFFDKRHDLEFILGKNRAGPLRTIDLFADVGHSHIAPAFREGR</sequence>
<dbReference type="AlphaFoldDB" id="A0A0C6FP32"/>